<reference evidence="4 5" key="1">
    <citation type="submission" date="2019-04" db="EMBL/GenBank/DDBJ databases">
        <title>High contiguity whole genome sequence and gene annotation resource for two Venturia nashicola isolates.</title>
        <authorList>
            <person name="Prokchorchik M."/>
            <person name="Won K."/>
            <person name="Lee Y."/>
            <person name="Choi E.D."/>
            <person name="Segonzac C."/>
            <person name="Sohn K.H."/>
        </authorList>
    </citation>
    <scope>NUCLEOTIDE SEQUENCE [LARGE SCALE GENOMIC DNA]</scope>
    <source>
        <strain evidence="4 5">PRI2</strain>
    </source>
</reference>
<protein>
    <submittedName>
        <fullName evidence="4">PQ loop repeat protein</fullName>
    </submittedName>
</protein>
<feature type="compositionally biased region" description="Polar residues" evidence="1">
    <location>
        <begin position="138"/>
        <end position="150"/>
    </location>
</feature>
<evidence type="ECO:0000313" key="5">
    <source>
        <dbReference type="Proteomes" id="UP000298493"/>
    </source>
</evidence>
<sequence length="198" mass="20474">MLLLRSLPSSLLLLVSPHISIVTAATDYTIASFDSTLDPGLTSACNAVYTQAIPSCQPSDFSAINPCSATCLQSLQTLQNAAQSACMNQNMPAQSMLAYFRDGTGVLELCPTLKQVATTMSTSKIPSATTVPPAASLATATGTPSASVQAKPSGAEGEQSTGILALNKPVLIAVIAGITVALAIIIIIAAMMFRKHYR</sequence>
<keyword evidence="2" id="KW-0812">Transmembrane</keyword>
<evidence type="ECO:0000256" key="3">
    <source>
        <dbReference type="SAM" id="SignalP"/>
    </source>
</evidence>
<organism evidence="4 5">
    <name type="scientific">Venturia nashicola</name>
    <dbReference type="NCBI Taxonomy" id="86259"/>
    <lineage>
        <taxon>Eukaryota</taxon>
        <taxon>Fungi</taxon>
        <taxon>Dikarya</taxon>
        <taxon>Ascomycota</taxon>
        <taxon>Pezizomycotina</taxon>
        <taxon>Dothideomycetes</taxon>
        <taxon>Pleosporomycetidae</taxon>
        <taxon>Venturiales</taxon>
        <taxon>Venturiaceae</taxon>
        <taxon>Venturia</taxon>
    </lineage>
</organism>
<keyword evidence="2" id="KW-1133">Transmembrane helix</keyword>
<keyword evidence="2" id="KW-0472">Membrane</keyword>
<evidence type="ECO:0000313" key="4">
    <source>
        <dbReference type="EMBL" id="TID24135.1"/>
    </source>
</evidence>
<keyword evidence="3" id="KW-0732">Signal</keyword>
<feature type="signal peptide" evidence="3">
    <location>
        <begin position="1"/>
        <end position="24"/>
    </location>
</feature>
<proteinExistence type="predicted"/>
<feature type="region of interest" description="Disordered" evidence="1">
    <location>
        <begin position="135"/>
        <end position="155"/>
    </location>
</feature>
<evidence type="ECO:0000256" key="1">
    <source>
        <dbReference type="SAM" id="MobiDB-lite"/>
    </source>
</evidence>
<comment type="caution">
    <text evidence="4">The sequence shown here is derived from an EMBL/GenBank/DDBJ whole genome shotgun (WGS) entry which is preliminary data.</text>
</comment>
<feature type="transmembrane region" description="Helical" evidence="2">
    <location>
        <begin position="170"/>
        <end position="193"/>
    </location>
</feature>
<feature type="chain" id="PRO_5021213092" evidence="3">
    <location>
        <begin position="25"/>
        <end position="198"/>
    </location>
</feature>
<evidence type="ECO:0000256" key="2">
    <source>
        <dbReference type="SAM" id="Phobius"/>
    </source>
</evidence>
<dbReference type="Proteomes" id="UP000298493">
    <property type="component" value="Unassembled WGS sequence"/>
</dbReference>
<keyword evidence="5" id="KW-1185">Reference proteome</keyword>
<dbReference type="EMBL" id="SNSC02000005">
    <property type="protein sequence ID" value="TID24135.1"/>
    <property type="molecule type" value="Genomic_DNA"/>
</dbReference>
<accession>A0A4Z1P771</accession>
<name>A0A4Z1P771_9PEZI</name>
<gene>
    <name evidence="4" type="ORF">E6O75_ATG02500</name>
</gene>
<dbReference type="AlphaFoldDB" id="A0A4Z1P771"/>